<keyword evidence="3" id="KW-0227">DNA damage</keyword>
<dbReference type="GO" id="GO:0034039">
    <property type="term" value="F:8-oxo-7,8-dihydroguanine DNA N-glycosylase activity"/>
    <property type="evidence" value="ECO:0007669"/>
    <property type="project" value="TreeGrafter"/>
</dbReference>
<keyword evidence="4" id="KW-0378">Hydrolase</keyword>
<comment type="similarity">
    <text evidence="1">Belongs to the type-1 OGG1 family.</text>
</comment>
<evidence type="ECO:0000256" key="5">
    <source>
        <dbReference type="ARBA" id="ARBA00023204"/>
    </source>
</evidence>
<dbReference type="InterPro" id="IPR052054">
    <property type="entry name" value="Oxidative_DNA_repair_enzyme"/>
</dbReference>
<feature type="region of interest" description="Disordered" evidence="10">
    <location>
        <begin position="1"/>
        <end position="63"/>
    </location>
</feature>
<dbReference type="Gene3D" id="1.10.1670.10">
    <property type="entry name" value="Helix-hairpin-Helix base-excision DNA repair enzymes (C-terminal)"/>
    <property type="match status" value="1"/>
</dbReference>
<evidence type="ECO:0000256" key="7">
    <source>
        <dbReference type="ARBA" id="ARBA00023268"/>
    </source>
</evidence>
<dbReference type="Gene3D" id="1.10.340.30">
    <property type="entry name" value="Hypothetical protein, domain 2"/>
    <property type="match status" value="1"/>
</dbReference>
<keyword evidence="7" id="KW-0511">Multifunctional enzyme</keyword>
<dbReference type="Gene3D" id="3.30.310.40">
    <property type="match status" value="1"/>
</dbReference>
<evidence type="ECO:0000256" key="3">
    <source>
        <dbReference type="ARBA" id="ARBA00022763"/>
    </source>
</evidence>
<evidence type="ECO:0000256" key="1">
    <source>
        <dbReference type="ARBA" id="ARBA00010679"/>
    </source>
</evidence>
<dbReference type="Proteomes" id="UP001150238">
    <property type="component" value="Unassembled WGS sequence"/>
</dbReference>
<dbReference type="PANTHER" id="PTHR10242">
    <property type="entry name" value="8-OXOGUANINE DNA GLYCOSYLASE"/>
    <property type="match status" value="1"/>
</dbReference>
<evidence type="ECO:0000256" key="6">
    <source>
        <dbReference type="ARBA" id="ARBA00023239"/>
    </source>
</evidence>
<feature type="domain" description="HhH-GPD" evidence="11">
    <location>
        <begin position="217"/>
        <end position="388"/>
    </location>
</feature>
<organism evidence="12 13">
    <name type="scientific">Lentinula lateritia</name>
    <dbReference type="NCBI Taxonomy" id="40482"/>
    <lineage>
        <taxon>Eukaryota</taxon>
        <taxon>Fungi</taxon>
        <taxon>Dikarya</taxon>
        <taxon>Basidiomycota</taxon>
        <taxon>Agaricomycotina</taxon>
        <taxon>Agaricomycetes</taxon>
        <taxon>Agaricomycetidae</taxon>
        <taxon>Agaricales</taxon>
        <taxon>Marasmiineae</taxon>
        <taxon>Omphalotaceae</taxon>
        <taxon>Lentinula</taxon>
    </lineage>
</organism>
<accession>A0A9W9ARW7</accession>
<reference evidence="12" key="1">
    <citation type="submission" date="2022-08" db="EMBL/GenBank/DDBJ databases">
        <authorList>
            <consortium name="DOE Joint Genome Institute"/>
            <person name="Min B."/>
            <person name="Riley R."/>
            <person name="Sierra-Patev S."/>
            <person name="Naranjo-Ortiz M."/>
            <person name="Looney B."/>
            <person name="Konkel Z."/>
            <person name="Slot J.C."/>
            <person name="Sakamoto Y."/>
            <person name="Steenwyk J.L."/>
            <person name="Rokas A."/>
            <person name="Carro J."/>
            <person name="Camarero S."/>
            <person name="Ferreira P."/>
            <person name="Molpeceres G."/>
            <person name="Ruiz-Duenas F.J."/>
            <person name="Serrano A."/>
            <person name="Henrissat B."/>
            <person name="Drula E."/>
            <person name="Hughes K.W."/>
            <person name="Mata J.L."/>
            <person name="Ishikawa N.K."/>
            <person name="Vargas-Isla R."/>
            <person name="Ushijima S."/>
            <person name="Smith C.A."/>
            <person name="Ahrendt S."/>
            <person name="Andreopoulos W."/>
            <person name="He G."/>
            <person name="Labutti K."/>
            <person name="Lipzen A."/>
            <person name="Ng V."/>
            <person name="Sandor L."/>
            <person name="Barry K."/>
            <person name="Martinez A.T."/>
            <person name="Xiao Y."/>
            <person name="Gibbons J.G."/>
            <person name="Terashima K."/>
            <person name="Hibbett D.S."/>
            <person name="Grigoriev I.V."/>
        </authorList>
    </citation>
    <scope>NUCLEOTIDE SEQUENCE</scope>
    <source>
        <strain evidence="12">Sp2 HRB7682 ss15</strain>
    </source>
</reference>
<dbReference type="SUPFAM" id="SSF55945">
    <property type="entry name" value="TATA-box binding protein-like"/>
    <property type="match status" value="1"/>
</dbReference>
<evidence type="ECO:0000256" key="8">
    <source>
        <dbReference type="ARBA" id="ARBA00023295"/>
    </source>
</evidence>
<dbReference type="InterPro" id="IPR023170">
    <property type="entry name" value="HhH_base_excis_C"/>
</dbReference>
<dbReference type="Pfam" id="PF00730">
    <property type="entry name" value="HhH-GPD"/>
    <property type="match status" value="1"/>
</dbReference>
<dbReference type="GO" id="GO:0003684">
    <property type="term" value="F:damaged DNA binding"/>
    <property type="evidence" value="ECO:0007669"/>
    <property type="project" value="InterPro"/>
</dbReference>
<name>A0A9W9ARW7_9AGAR</name>
<protein>
    <recommendedName>
        <fullName evidence="2">DNA-(apurinic or apyrimidinic site) lyase</fullName>
        <ecNumber evidence="2">4.2.99.18</ecNumber>
    </recommendedName>
</protein>
<keyword evidence="5" id="KW-0234">DNA repair</keyword>
<dbReference type="GO" id="GO:0005634">
    <property type="term" value="C:nucleus"/>
    <property type="evidence" value="ECO:0007669"/>
    <property type="project" value="TreeGrafter"/>
</dbReference>
<dbReference type="Pfam" id="PF07934">
    <property type="entry name" value="OGG_N"/>
    <property type="match status" value="1"/>
</dbReference>
<dbReference type="GO" id="GO:0006285">
    <property type="term" value="P:base-excision repair, AP site formation"/>
    <property type="evidence" value="ECO:0007669"/>
    <property type="project" value="UniProtKB-ARBA"/>
</dbReference>
<evidence type="ECO:0000313" key="12">
    <source>
        <dbReference type="EMBL" id="KAJ4489018.1"/>
    </source>
</evidence>
<keyword evidence="8" id="KW-0326">Glycosidase</keyword>
<reference evidence="12" key="2">
    <citation type="journal article" date="2023" name="Proc. Natl. Acad. Sci. U.S.A.">
        <title>A global phylogenomic analysis of the shiitake genus Lentinula.</title>
        <authorList>
            <person name="Sierra-Patev S."/>
            <person name="Min B."/>
            <person name="Naranjo-Ortiz M."/>
            <person name="Looney B."/>
            <person name="Konkel Z."/>
            <person name="Slot J.C."/>
            <person name="Sakamoto Y."/>
            <person name="Steenwyk J.L."/>
            <person name="Rokas A."/>
            <person name="Carro J."/>
            <person name="Camarero S."/>
            <person name="Ferreira P."/>
            <person name="Molpeceres G."/>
            <person name="Ruiz-Duenas F.J."/>
            <person name="Serrano A."/>
            <person name="Henrissat B."/>
            <person name="Drula E."/>
            <person name="Hughes K.W."/>
            <person name="Mata J.L."/>
            <person name="Ishikawa N.K."/>
            <person name="Vargas-Isla R."/>
            <person name="Ushijima S."/>
            <person name="Smith C.A."/>
            <person name="Donoghue J."/>
            <person name="Ahrendt S."/>
            <person name="Andreopoulos W."/>
            <person name="He G."/>
            <person name="LaButti K."/>
            <person name="Lipzen A."/>
            <person name="Ng V."/>
            <person name="Riley R."/>
            <person name="Sandor L."/>
            <person name="Barry K."/>
            <person name="Martinez A.T."/>
            <person name="Xiao Y."/>
            <person name="Gibbons J.G."/>
            <person name="Terashima K."/>
            <person name="Grigoriev I.V."/>
            <person name="Hibbett D."/>
        </authorList>
    </citation>
    <scope>NUCLEOTIDE SEQUENCE</scope>
    <source>
        <strain evidence="12">Sp2 HRB7682 ss15</strain>
    </source>
</reference>
<dbReference type="EMBL" id="JANVFS010000008">
    <property type="protein sequence ID" value="KAJ4489018.1"/>
    <property type="molecule type" value="Genomic_DNA"/>
</dbReference>
<comment type="caution">
    <text evidence="12">The sequence shown here is derived from an EMBL/GenBank/DDBJ whole genome shotgun (WGS) entry which is preliminary data.</text>
</comment>
<comment type="catalytic activity">
    <reaction evidence="9">
        <text>2'-deoxyribonucleotide-(2'-deoxyribose 5'-phosphate)-2'-deoxyribonucleotide-DNA = a 3'-end 2'-deoxyribonucleotide-(2,3-dehydro-2,3-deoxyribose 5'-phosphate)-DNA + a 5'-end 5'-phospho-2'-deoxyribonucleoside-DNA + H(+)</text>
        <dbReference type="Rhea" id="RHEA:66592"/>
        <dbReference type="Rhea" id="RHEA-COMP:13180"/>
        <dbReference type="Rhea" id="RHEA-COMP:16897"/>
        <dbReference type="Rhea" id="RHEA-COMP:17067"/>
        <dbReference type="ChEBI" id="CHEBI:15378"/>
        <dbReference type="ChEBI" id="CHEBI:136412"/>
        <dbReference type="ChEBI" id="CHEBI:157695"/>
        <dbReference type="ChEBI" id="CHEBI:167181"/>
        <dbReference type="EC" id="4.2.99.18"/>
    </reaction>
</comment>
<dbReference type="GO" id="GO:0006289">
    <property type="term" value="P:nucleotide-excision repair"/>
    <property type="evidence" value="ECO:0007669"/>
    <property type="project" value="InterPro"/>
</dbReference>
<evidence type="ECO:0000256" key="9">
    <source>
        <dbReference type="ARBA" id="ARBA00044632"/>
    </source>
</evidence>
<dbReference type="PANTHER" id="PTHR10242:SF2">
    <property type="entry name" value="N-GLYCOSYLASE_DNA LYASE"/>
    <property type="match status" value="1"/>
</dbReference>
<evidence type="ECO:0000313" key="13">
    <source>
        <dbReference type="Proteomes" id="UP001150238"/>
    </source>
</evidence>
<evidence type="ECO:0000256" key="2">
    <source>
        <dbReference type="ARBA" id="ARBA00012720"/>
    </source>
</evidence>
<proteinExistence type="inferred from homology"/>
<dbReference type="AlphaFoldDB" id="A0A9W9ARW7"/>
<dbReference type="InterPro" id="IPR003265">
    <property type="entry name" value="HhH-GPD_domain"/>
</dbReference>
<evidence type="ECO:0000256" key="4">
    <source>
        <dbReference type="ARBA" id="ARBA00022801"/>
    </source>
</evidence>
<sequence length="422" mass="47497">MGSAVKDRPTDPVAHFMSSGEAVSDLSINQSTEMEERPVLESQNQRVPRDEAVDDSDAPTNEAAPAAPTQFLALPLPIVQLSLSAVLKCGQSFRWTAYSLNIDSENACLPTHEYCFCLRDRVVCLRQTPTSILYRTVLPDPQRNIEQQKLHEAETLLWPKDYFQLDVNLASLYEEWGSRDKVFPEIKDRQDPWENLISYVLRVARLSGAELKARFICSSNNNISRITKTVQNLSKEYSPPLLSLSVPDGSGVEETYYPFPPPSALAHFIHRTAKMLVEIHGSTVHPREQDEPSDQWLRTLRDMNTEHARAELHKFVGVGRKVADCVLLMSLGKTDVVPVDTHVHQIVIKYYGMKVSPKGKMNMTPKLYEELSTKFVLVWGGYADWAHSVLLTSDLKSFSLHGLPPPMSPLSTSDEGPERTRP</sequence>
<dbReference type="SMART" id="SM00478">
    <property type="entry name" value="ENDO3c"/>
    <property type="match status" value="1"/>
</dbReference>
<dbReference type="CDD" id="cd00056">
    <property type="entry name" value="ENDO3c"/>
    <property type="match status" value="1"/>
</dbReference>
<dbReference type="EC" id="4.2.99.18" evidence="2"/>
<evidence type="ECO:0000256" key="10">
    <source>
        <dbReference type="SAM" id="MobiDB-lite"/>
    </source>
</evidence>
<keyword evidence="6" id="KW-0456">Lyase</keyword>
<dbReference type="SUPFAM" id="SSF48150">
    <property type="entry name" value="DNA-glycosylase"/>
    <property type="match status" value="1"/>
</dbReference>
<feature type="compositionally biased region" description="Basic and acidic residues" evidence="10">
    <location>
        <begin position="1"/>
        <end position="10"/>
    </location>
</feature>
<gene>
    <name evidence="12" type="ORF">C8J55DRAFT_534761</name>
</gene>
<evidence type="ECO:0000259" key="11">
    <source>
        <dbReference type="SMART" id="SM00478"/>
    </source>
</evidence>
<dbReference type="InterPro" id="IPR012904">
    <property type="entry name" value="OGG_N"/>
</dbReference>
<dbReference type="InterPro" id="IPR011257">
    <property type="entry name" value="DNA_glycosylase"/>
</dbReference>
<dbReference type="GO" id="GO:0140078">
    <property type="term" value="F:class I DNA-(apurinic or apyrimidinic site) endonuclease activity"/>
    <property type="evidence" value="ECO:0007669"/>
    <property type="project" value="UniProtKB-EC"/>
</dbReference>